<keyword evidence="3" id="KW-1185">Reference proteome</keyword>
<sequence length="254" mass="28595">MSTLSTTTTSFPAIPSLLGPTRKRGRSTMETDFHTAVGIQVDEATSRLTSFLDTQSDRKEDPLYLALEACVAVLTSTRQHFLPKEDPIEAEKRGRSIVIELLPESTATLASDRVDADFEQVKKILDAMDIEVRPETVFRMGQKKTPSSSDPHPKPRLLKVLLPRKSSQTTFLIRSGKLKDHQMYKHIRVRPSLSEEERKTAYELRRKRDDLNSKNGKGGPLYVIYAGELMKKDDVASYKAAHPRKTSPTTPVPF</sequence>
<dbReference type="AlphaFoldDB" id="A0A9P7FXU5"/>
<organism evidence="2 3">
    <name type="scientific">Asterophora parasitica</name>
    <dbReference type="NCBI Taxonomy" id="117018"/>
    <lineage>
        <taxon>Eukaryota</taxon>
        <taxon>Fungi</taxon>
        <taxon>Dikarya</taxon>
        <taxon>Basidiomycota</taxon>
        <taxon>Agaricomycotina</taxon>
        <taxon>Agaricomycetes</taxon>
        <taxon>Agaricomycetidae</taxon>
        <taxon>Agaricales</taxon>
        <taxon>Tricholomatineae</taxon>
        <taxon>Lyophyllaceae</taxon>
        <taxon>Asterophora</taxon>
    </lineage>
</organism>
<proteinExistence type="predicted"/>
<dbReference type="EMBL" id="JABCKV010000657">
    <property type="protein sequence ID" value="KAG5640532.1"/>
    <property type="molecule type" value="Genomic_DNA"/>
</dbReference>
<protein>
    <submittedName>
        <fullName evidence="2">Uncharacterized protein</fullName>
    </submittedName>
</protein>
<feature type="compositionally biased region" description="Polar residues" evidence="1">
    <location>
        <begin position="1"/>
        <end position="11"/>
    </location>
</feature>
<dbReference type="Proteomes" id="UP000775547">
    <property type="component" value="Unassembled WGS sequence"/>
</dbReference>
<reference evidence="2" key="1">
    <citation type="submission" date="2020-07" db="EMBL/GenBank/DDBJ databases">
        <authorList>
            <person name="Nieuwenhuis M."/>
            <person name="Van De Peppel L.J.J."/>
        </authorList>
    </citation>
    <scope>NUCLEOTIDE SEQUENCE</scope>
    <source>
        <strain evidence="2">AP01</strain>
        <tissue evidence="2">Mycelium</tissue>
    </source>
</reference>
<dbReference type="OrthoDB" id="5869388at2759"/>
<feature type="region of interest" description="Disordered" evidence="1">
    <location>
        <begin position="1"/>
        <end position="26"/>
    </location>
</feature>
<evidence type="ECO:0000313" key="2">
    <source>
        <dbReference type="EMBL" id="KAG5640532.1"/>
    </source>
</evidence>
<comment type="caution">
    <text evidence="2">The sequence shown here is derived from an EMBL/GenBank/DDBJ whole genome shotgun (WGS) entry which is preliminary data.</text>
</comment>
<gene>
    <name evidence="2" type="ORF">DXG03_008183</name>
</gene>
<evidence type="ECO:0000256" key="1">
    <source>
        <dbReference type="SAM" id="MobiDB-lite"/>
    </source>
</evidence>
<name>A0A9P7FXU5_9AGAR</name>
<accession>A0A9P7FXU5</accession>
<evidence type="ECO:0000313" key="3">
    <source>
        <dbReference type="Proteomes" id="UP000775547"/>
    </source>
</evidence>
<reference evidence="2" key="2">
    <citation type="submission" date="2021-10" db="EMBL/GenBank/DDBJ databases">
        <title>Phylogenomics reveals ancestral predisposition of the termite-cultivated fungus Termitomyces towards a domesticated lifestyle.</title>
        <authorList>
            <person name="Auxier B."/>
            <person name="Grum-Grzhimaylo A."/>
            <person name="Cardenas M.E."/>
            <person name="Lodge J.D."/>
            <person name="Laessoe T."/>
            <person name="Pedersen O."/>
            <person name="Smith M.E."/>
            <person name="Kuyper T.W."/>
            <person name="Franco-Molano E.A."/>
            <person name="Baroni T.J."/>
            <person name="Aanen D.K."/>
        </authorList>
    </citation>
    <scope>NUCLEOTIDE SEQUENCE</scope>
    <source>
        <strain evidence="2">AP01</strain>
        <tissue evidence="2">Mycelium</tissue>
    </source>
</reference>